<dbReference type="PANTHER" id="PTHR33204:SF37">
    <property type="entry name" value="HTH-TYPE TRANSCRIPTIONAL REGULATOR YODB"/>
    <property type="match status" value="1"/>
</dbReference>
<evidence type="ECO:0000313" key="6">
    <source>
        <dbReference type="Proteomes" id="UP000028730"/>
    </source>
</evidence>
<evidence type="ECO:0000256" key="2">
    <source>
        <dbReference type="ARBA" id="ARBA00023125"/>
    </source>
</evidence>
<dbReference type="InterPro" id="IPR002577">
    <property type="entry name" value="HTH_HxlR"/>
</dbReference>
<dbReference type="SUPFAM" id="SSF46785">
    <property type="entry name" value="Winged helix' DNA-binding domain"/>
    <property type="match status" value="1"/>
</dbReference>
<dbReference type="GO" id="GO:0003677">
    <property type="term" value="F:DNA binding"/>
    <property type="evidence" value="ECO:0007669"/>
    <property type="project" value="UniProtKB-KW"/>
</dbReference>
<protein>
    <submittedName>
        <fullName evidence="5">Transcriptional regulator</fullName>
    </submittedName>
</protein>
<evidence type="ECO:0000256" key="1">
    <source>
        <dbReference type="ARBA" id="ARBA00023015"/>
    </source>
</evidence>
<name>A0A086BNG4_9BIFI</name>
<dbReference type="PROSITE" id="PS51118">
    <property type="entry name" value="HTH_HXLR"/>
    <property type="match status" value="1"/>
</dbReference>
<gene>
    <name evidence="5" type="ORF">BBOMB_1325</name>
</gene>
<evidence type="ECO:0000256" key="3">
    <source>
        <dbReference type="ARBA" id="ARBA00023163"/>
    </source>
</evidence>
<accession>A0A086BNG4</accession>
<dbReference type="STRING" id="1341695.BBOMB_1325"/>
<comment type="caution">
    <text evidence="5">The sequence shown here is derived from an EMBL/GenBank/DDBJ whole genome shotgun (WGS) entry which is preliminary data.</text>
</comment>
<sequence length="147" mass="16637">MLVSNRYFVYYRMRCLLPGLLNGCNAQGWSMEVDEVMSQTANVKYDVFSSQCPSRALLNDVTSRWSILVLTALRENDARFSQIRRKVDGISDRMLSYTLSLLVEDKLVENKSEGRSSLYSLTDAGRIVADKSLDMIQSLYSALDCIA</sequence>
<dbReference type="AlphaFoldDB" id="A0A086BNG4"/>
<dbReference type="InterPro" id="IPR011991">
    <property type="entry name" value="ArsR-like_HTH"/>
</dbReference>
<dbReference type="PANTHER" id="PTHR33204">
    <property type="entry name" value="TRANSCRIPTIONAL REGULATOR, MARR FAMILY"/>
    <property type="match status" value="1"/>
</dbReference>
<reference evidence="5 6" key="1">
    <citation type="journal article" date="2014" name="Appl. Environ. Microbiol.">
        <title>Genomic encyclopedia of type strains of the genus Bifidobacterium.</title>
        <authorList>
            <person name="Milani C."/>
            <person name="Lugli G.A."/>
            <person name="Duranti S."/>
            <person name="Turroni F."/>
            <person name="Bottacini F."/>
            <person name="Mangifesta M."/>
            <person name="Sanchez B."/>
            <person name="Viappiani A."/>
            <person name="Mancabelli L."/>
            <person name="Taminiau B."/>
            <person name="Delcenserie V."/>
            <person name="Barrangou R."/>
            <person name="Margolles A."/>
            <person name="van Sinderen D."/>
            <person name="Ventura M."/>
        </authorList>
    </citation>
    <scope>NUCLEOTIDE SEQUENCE [LARGE SCALE GENOMIC DNA]</scope>
    <source>
        <strain evidence="5 6">DSM 19703</strain>
    </source>
</reference>
<feature type="domain" description="HTH hxlR-type" evidence="4">
    <location>
        <begin position="52"/>
        <end position="147"/>
    </location>
</feature>
<keyword evidence="6" id="KW-1185">Reference proteome</keyword>
<dbReference type="InterPro" id="IPR036388">
    <property type="entry name" value="WH-like_DNA-bd_sf"/>
</dbReference>
<dbReference type="Proteomes" id="UP000028730">
    <property type="component" value="Unassembled WGS sequence"/>
</dbReference>
<keyword evidence="1" id="KW-0805">Transcription regulation</keyword>
<keyword evidence="3" id="KW-0804">Transcription</keyword>
<evidence type="ECO:0000313" key="5">
    <source>
        <dbReference type="EMBL" id="KFF30478.1"/>
    </source>
</evidence>
<dbReference type="Pfam" id="PF01638">
    <property type="entry name" value="HxlR"/>
    <property type="match status" value="1"/>
</dbReference>
<dbReference type="EMBL" id="ATLK01000002">
    <property type="protein sequence ID" value="KFF30478.1"/>
    <property type="molecule type" value="Genomic_DNA"/>
</dbReference>
<proteinExistence type="predicted"/>
<dbReference type="eggNOG" id="COG1733">
    <property type="taxonomic scope" value="Bacteria"/>
</dbReference>
<evidence type="ECO:0000259" key="4">
    <source>
        <dbReference type="PROSITE" id="PS51118"/>
    </source>
</evidence>
<keyword evidence="2" id="KW-0238">DNA-binding</keyword>
<dbReference type="Gene3D" id="1.10.10.10">
    <property type="entry name" value="Winged helix-like DNA-binding domain superfamily/Winged helix DNA-binding domain"/>
    <property type="match status" value="1"/>
</dbReference>
<organism evidence="5 6">
    <name type="scientific">Bifidobacterium bombi DSM 19703</name>
    <dbReference type="NCBI Taxonomy" id="1341695"/>
    <lineage>
        <taxon>Bacteria</taxon>
        <taxon>Bacillati</taxon>
        <taxon>Actinomycetota</taxon>
        <taxon>Actinomycetes</taxon>
        <taxon>Bifidobacteriales</taxon>
        <taxon>Bifidobacteriaceae</taxon>
        <taxon>Bifidobacterium</taxon>
    </lineage>
</organism>
<dbReference type="CDD" id="cd00090">
    <property type="entry name" value="HTH_ARSR"/>
    <property type="match status" value="1"/>
</dbReference>
<dbReference type="InterPro" id="IPR036390">
    <property type="entry name" value="WH_DNA-bd_sf"/>
</dbReference>